<dbReference type="AlphaFoldDB" id="A0A382BUQ7"/>
<reference evidence="1" key="1">
    <citation type="submission" date="2018-05" db="EMBL/GenBank/DDBJ databases">
        <authorList>
            <person name="Lanie J.A."/>
            <person name="Ng W.-L."/>
            <person name="Kazmierczak K.M."/>
            <person name="Andrzejewski T.M."/>
            <person name="Davidsen T.M."/>
            <person name="Wayne K.J."/>
            <person name="Tettelin H."/>
            <person name="Glass J.I."/>
            <person name="Rusch D."/>
            <person name="Podicherti R."/>
            <person name="Tsui H.-C.T."/>
            <person name="Winkler M.E."/>
        </authorList>
    </citation>
    <scope>NUCLEOTIDE SEQUENCE</scope>
</reference>
<name>A0A382BUQ7_9ZZZZ</name>
<evidence type="ECO:0000313" key="1">
    <source>
        <dbReference type="EMBL" id="SVB17550.1"/>
    </source>
</evidence>
<dbReference type="EMBL" id="UINC01031462">
    <property type="protein sequence ID" value="SVB17550.1"/>
    <property type="molecule type" value="Genomic_DNA"/>
</dbReference>
<accession>A0A382BUQ7</accession>
<organism evidence="1">
    <name type="scientific">marine metagenome</name>
    <dbReference type="NCBI Taxonomy" id="408172"/>
    <lineage>
        <taxon>unclassified sequences</taxon>
        <taxon>metagenomes</taxon>
        <taxon>ecological metagenomes</taxon>
    </lineage>
</organism>
<gene>
    <name evidence="1" type="ORF">METZ01_LOCUS170404</name>
</gene>
<protein>
    <submittedName>
        <fullName evidence="1">Uncharacterized protein</fullName>
    </submittedName>
</protein>
<proteinExistence type="predicted"/>
<sequence length="144" mass="16861">MDEYFSAFHSIVRETQEKIGYTLPVDLESYIIMLLSHHLDRPDFLPERSFAEAYFKVSRRRKTNAKELGDTCLFLTGVFPTYGRRRGISRRYYQHIGSSSYSIVAESSSGELFIQLATHFKFLSNFIEVSIRNPKHKYHLIDLN</sequence>